<comment type="caution">
    <text evidence="9">The sequence shown here is derived from an EMBL/GenBank/DDBJ whole genome shotgun (WGS) entry which is preliminary data.</text>
</comment>
<dbReference type="GO" id="GO:0004815">
    <property type="term" value="F:aspartate-tRNA ligase activity"/>
    <property type="evidence" value="ECO:0007669"/>
    <property type="project" value="UniProtKB-UniRule"/>
</dbReference>
<comment type="catalytic activity">
    <reaction evidence="7">
        <text>tRNA(Asx) + L-aspartate + ATP = L-aspartyl-tRNA(Asx) + AMP + diphosphate</text>
        <dbReference type="Rhea" id="RHEA:18349"/>
        <dbReference type="Rhea" id="RHEA-COMP:9710"/>
        <dbReference type="Rhea" id="RHEA-COMP:9711"/>
        <dbReference type="ChEBI" id="CHEBI:29991"/>
        <dbReference type="ChEBI" id="CHEBI:30616"/>
        <dbReference type="ChEBI" id="CHEBI:33019"/>
        <dbReference type="ChEBI" id="CHEBI:78442"/>
        <dbReference type="ChEBI" id="CHEBI:78516"/>
        <dbReference type="ChEBI" id="CHEBI:456215"/>
        <dbReference type="EC" id="6.1.1.23"/>
    </reaction>
</comment>
<gene>
    <name evidence="7 9" type="primary">aspS</name>
    <name evidence="9" type="ORF">QH73_0019140</name>
</gene>
<feature type="binding site" evidence="7">
    <location>
        <position position="458"/>
    </location>
    <ligand>
        <name>L-aspartate</name>
        <dbReference type="ChEBI" id="CHEBI:29991"/>
    </ligand>
</feature>
<protein>
    <recommendedName>
        <fullName evidence="7">Aspartate--tRNA(Asp/Asn) ligase</fullName>
        <ecNumber evidence="7">6.1.1.23</ecNumber>
    </recommendedName>
    <alternativeName>
        <fullName evidence="7">Aspartyl-tRNA synthetase</fullName>
        <shortName evidence="7">AspRS</shortName>
    </alternativeName>
    <alternativeName>
        <fullName evidence="7">Non-discriminating aspartyl-tRNA synthetase</fullName>
        <shortName evidence="7">ND-AspRS</shortName>
    </alternativeName>
</protein>
<dbReference type="EMBL" id="JTJC03000005">
    <property type="protein sequence ID" value="NHC36729.1"/>
    <property type="molecule type" value="Genomic_DNA"/>
</dbReference>
<dbReference type="InterPro" id="IPR004365">
    <property type="entry name" value="NA-bd_OB_tRNA"/>
</dbReference>
<dbReference type="Gene3D" id="3.30.1360.30">
    <property type="entry name" value="GAD-like domain"/>
    <property type="match status" value="1"/>
</dbReference>
<dbReference type="CDD" id="cd00777">
    <property type="entry name" value="AspRS_core"/>
    <property type="match status" value="1"/>
</dbReference>
<dbReference type="InterPro" id="IPR004364">
    <property type="entry name" value="Aa-tRNA-synt_II"/>
</dbReference>
<dbReference type="EC" id="6.1.1.23" evidence="7"/>
<name>A0A9X5E7T9_9CYAN</name>
<dbReference type="InterPro" id="IPR004524">
    <property type="entry name" value="Asp-tRNA-ligase_1"/>
</dbReference>
<evidence type="ECO:0000256" key="2">
    <source>
        <dbReference type="ARBA" id="ARBA00022598"/>
    </source>
</evidence>
<dbReference type="InterPro" id="IPR002312">
    <property type="entry name" value="Asp/Asn-tRNA-synth_IIb"/>
</dbReference>
<dbReference type="GO" id="GO:0005737">
    <property type="term" value="C:cytoplasm"/>
    <property type="evidence" value="ECO:0007669"/>
    <property type="project" value="UniProtKB-SubCell"/>
</dbReference>
<dbReference type="Proteomes" id="UP000031532">
    <property type="component" value="Unassembled WGS sequence"/>
</dbReference>
<dbReference type="InterPro" id="IPR047090">
    <property type="entry name" value="AspRS_core"/>
</dbReference>
<dbReference type="PANTHER" id="PTHR22594">
    <property type="entry name" value="ASPARTYL/LYSYL-TRNA SYNTHETASE"/>
    <property type="match status" value="1"/>
</dbReference>
<keyword evidence="4 7" id="KW-0067">ATP-binding</keyword>
<evidence type="ECO:0000256" key="6">
    <source>
        <dbReference type="ARBA" id="ARBA00023146"/>
    </source>
</evidence>
<feature type="binding site" evidence="7">
    <location>
        <position position="178"/>
    </location>
    <ligand>
        <name>L-aspartate</name>
        <dbReference type="ChEBI" id="CHEBI:29991"/>
    </ligand>
</feature>
<evidence type="ECO:0000259" key="8">
    <source>
        <dbReference type="PROSITE" id="PS50862"/>
    </source>
</evidence>
<evidence type="ECO:0000256" key="4">
    <source>
        <dbReference type="ARBA" id="ARBA00022840"/>
    </source>
</evidence>
<evidence type="ECO:0000256" key="3">
    <source>
        <dbReference type="ARBA" id="ARBA00022741"/>
    </source>
</evidence>
<evidence type="ECO:0000313" key="10">
    <source>
        <dbReference type="Proteomes" id="UP000031532"/>
    </source>
</evidence>
<comment type="subunit">
    <text evidence="7">Homodimer.</text>
</comment>
<evidence type="ECO:0000313" key="9">
    <source>
        <dbReference type="EMBL" id="NHC36729.1"/>
    </source>
</evidence>
<dbReference type="InterPro" id="IPR029351">
    <property type="entry name" value="GAD_dom"/>
</dbReference>
<dbReference type="GO" id="GO:0006422">
    <property type="term" value="P:aspartyl-tRNA aminoacylation"/>
    <property type="evidence" value="ECO:0007669"/>
    <property type="project" value="UniProtKB-UniRule"/>
</dbReference>
<dbReference type="GO" id="GO:0003676">
    <property type="term" value="F:nucleic acid binding"/>
    <property type="evidence" value="ECO:0007669"/>
    <property type="project" value="InterPro"/>
</dbReference>
<dbReference type="InterPro" id="IPR012340">
    <property type="entry name" value="NA-bd_OB-fold"/>
</dbReference>
<dbReference type="InterPro" id="IPR006195">
    <property type="entry name" value="aa-tRNA-synth_II"/>
</dbReference>
<keyword evidence="3 7" id="KW-0547">Nucleotide-binding</keyword>
<dbReference type="InterPro" id="IPR004115">
    <property type="entry name" value="GAD-like_sf"/>
</dbReference>
<feature type="binding site" evidence="7">
    <location>
        <position position="224"/>
    </location>
    <ligand>
        <name>L-aspartate</name>
        <dbReference type="ChEBI" id="CHEBI:29991"/>
    </ligand>
</feature>
<proteinExistence type="inferred from homology"/>
<comment type="subcellular location">
    <subcellularLocation>
        <location evidence="7">Cytoplasm</location>
    </subcellularLocation>
</comment>
<dbReference type="AlphaFoldDB" id="A0A9X5E7T9"/>
<dbReference type="PANTHER" id="PTHR22594:SF5">
    <property type="entry name" value="ASPARTATE--TRNA LIGASE, MITOCHONDRIAL"/>
    <property type="match status" value="1"/>
</dbReference>
<reference evidence="9 10" key="1">
    <citation type="journal article" date="2015" name="Genome Announc.">
        <title>Draft Genome Sequence of the Terrestrial Cyanobacterium Scytonema millei VB511283, Isolated from Eastern India.</title>
        <authorList>
            <person name="Sen D."/>
            <person name="Chandrababunaidu M.M."/>
            <person name="Singh D."/>
            <person name="Sanghi N."/>
            <person name="Ghorai A."/>
            <person name="Mishra G.P."/>
            <person name="Madduluri M."/>
            <person name="Adhikary S.P."/>
            <person name="Tripathy S."/>
        </authorList>
    </citation>
    <scope>NUCLEOTIDE SEQUENCE [LARGE SCALE GENOMIC DNA]</scope>
    <source>
        <strain evidence="9 10">VB511283</strain>
    </source>
</reference>
<feature type="site" description="Important for tRNA non-discrimination" evidence="7">
    <location>
        <position position="30"/>
    </location>
</feature>
<evidence type="ECO:0000256" key="1">
    <source>
        <dbReference type="ARBA" id="ARBA00006303"/>
    </source>
</evidence>
<sequence>MRTHYCGDLRTEDIGATVTLYGWVDRRRDHGGVIFLDLRDRTGLVQIVSDPQRTPDSYHQAEALRNEYVVCITGRVTQRPPESLNPKLPTGEVEIYADKIELLNAVSKQLPFQVSTAETESVREELRLKYRYLDLRRDRMNRNLQLRHQVIKAMRRFLEDAQGFIEIETPILTRSTPEGARDYLVPSRANPGEWFALPQSPQLFKQLLMVSGFDRYYQIARCFRDEDLRADRQPEFTQLDMEMSFMSQEEILELNESLVCHIFQTVKGIDIPRPFPRLTYAEAMARYGSDKPDTRFGLELVDVSDLVKDSGFKVFSGAVKSGGIVKILPIPNGNEAISNVRIKPGGDLFKEAESAGAKGLAYIRVREDGEIDTIGAIKDNLSPEQKQELLSRTGAKPGHLLLFGAGATDVVNKTLDRLRQVIGCELGHIDPSKINLLWVTDFPMFEWNADEKRLEALHHPFTAPHPDDLHDLKTARAQAYDLVFNGFEVGGGSLRIYQREVQEQVFAAIGLSIEEAYNKFGFLLEAFEYGTPPHGGIAYGLDRLVMLLAGEESIRDAIAFPKTQQARCLLTDAPSGVDAKQLKELHVASTYQPKVGVGSQ</sequence>
<feature type="binding site" evidence="7">
    <location>
        <position position="233"/>
    </location>
    <ligand>
        <name>ATP</name>
        <dbReference type="ChEBI" id="CHEBI:30616"/>
    </ligand>
</feature>
<dbReference type="Gene3D" id="3.30.930.10">
    <property type="entry name" value="Bira Bifunctional Protein, Domain 2"/>
    <property type="match status" value="1"/>
</dbReference>
<feature type="binding site" evidence="7">
    <location>
        <begin position="540"/>
        <end position="543"/>
    </location>
    <ligand>
        <name>ATP</name>
        <dbReference type="ChEBI" id="CHEBI:30616"/>
    </ligand>
</feature>
<organism evidence="9 10">
    <name type="scientific">Scytonema millei VB511283</name>
    <dbReference type="NCBI Taxonomy" id="1245923"/>
    <lineage>
        <taxon>Bacteria</taxon>
        <taxon>Bacillati</taxon>
        <taxon>Cyanobacteriota</taxon>
        <taxon>Cyanophyceae</taxon>
        <taxon>Nostocales</taxon>
        <taxon>Scytonemataceae</taxon>
        <taxon>Scytonema</taxon>
    </lineage>
</organism>
<dbReference type="Pfam" id="PF02938">
    <property type="entry name" value="GAD"/>
    <property type="match status" value="1"/>
</dbReference>
<dbReference type="OrthoDB" id="9802326at2"/>
<evidence type="ECO:0000256" key="5">
    <source>
        <dbReference type="ARBA" id="ARBA00022917"/>
    </source>
</evidence>
<dbReference type="InterPro" id="IPR047089">
    <property type="entry name" value="Asp-tRNA-ligase_1_N"/>
</dbReference>
<dbReference type="Pfam" id="PF00152">
    <property type="entry name" value="tRNA-synt_2"/>
    <property type="match status" value="1"/>
</dbReference>
<comment type="similarity">
    <text evidence="1 7">Belongs to the class-II aminoacyl-tRNA synthetase family. Type 1 subfamily.</text>
</comment>
<keyword evidence="5 7" id="KW-0648">Protein biosynthesis</keyword>
<dbReference type="HAMAP" id="MF_00044">
    <property type="entry name" value="Asp_tRNA_synth_type1"/>
    <property type="match status" value="1"/>
</dbReference>
<keyword evidence="6 7" id="KW-0030">Aminoacyl-tRNA synthetase</keyword>
<dbReference type="SUPFAM" id="SSF55261">
    <property type="entry name" value="GAD domain-like"/>
    <property type="match status" value="1"/>
</dbReference>
<dbReference type="RefSeq" id="WP_039715872.1">
    <property type="nucleotide sequence ID" value="NZ_JTJC03000005.1"/>
</dbReference>
<feature type="domain" description="Aminoacyl-transfer RNA synthetases class-II family profile" evidence="8">
    <location>
        <begin position="144"/>
        <end position="561"/>
    </location>
</feature>
<dbReference type="PRINTS" id="PR01042">
    <property type="entry name" value="TRNASYNTHASP"/>
</dbReference>
<feature type="binding site" evidence="7">
    <location>
        <position position="495"/>
    </location>
    <ligand>
        <name>L-aspartate</name>
        <dbReference type="ChEBI" id="CHEBI:29991"/>
    </ligand>
</feature>
<keyword evidence="2 7" id="KW-0436">Ligase</keyword>
<dbReference type="NCBIfam" id="TIGR00459">
    <property type="entry name" value="aspS_bact"/>
    <property type="match status" value="1"/>
</dbReference>
<dbReference type="Gene3D" id="2.40.50.140">
    <property type="entry name" value="Nucleic acid-binding proteins"/>
    <property type="match status" value="1"/>
</dbReference>
<accession>A0A9X5E7T9</accession>
<dbReference type="CDD" id="cd04317">
    <property type="entry name" value="EcAspRS_like_N"/>
    <property type="match status" value="1"/>
</dbReference>
<feature type="region of interest" description="Aspartate" evidence="7">
    <location>
        <begin position="202"/>
        <end position="205"/>
    </location>
</feature>
<keyword evidence="7" id="KW-0963">Cytoplasm</keyword>
<dbReference type="GO" id="GO:0005524">
    <property type="term" value="F:ATP binding"/>
    <property type="evidence" value="ECO:0007669"/>
    <property type="project" value="UniProtKB-UniRule"/>
</dbReference>
<dbReference type="InterPro" id="IPR045864">
    <property type="entry name" value="aa-tRNA-synth_II/BPL/LPL"/>
</dbReference>
<feature type="binding site" evidence="7">
    <location>
        <begin position="224"/>
        <end position="226"/>
    </location>
    <ligand>
        <name>ATP</name>
        <dbReference type="ChEBI" id="CHEBI:30616"/>
    </ligand>
</feature>
<comment type="function">
    <text evidence="7">Aspartyl-tRNA synthetase with relaxed tRNA specificity since it is able to aspartylate not only its cognate tRNA(Asp) but also tRNA(Asn). Reaction proceeds in two steps: L-aspartate is first activated by ATP to form Asp-AMP and then transferred to the acceptor end of tRNA(Asp/Asn).</text>
</comment>
<dbReference type="SUPFAM" id="SSF50249">
    <property type="entry name" value="Nucleic acid-binding proteins"/>
    <property type="match status" value="1"/>
</dbReference>
<dbReference type="SUPFAM" id="SSF55681">
    <property type="entry name" value="Class II aaRS and biotin synthetases"/>
    <property type="match status" value="1"/>
</dbReference>
<keyword evidence="10" id="KW-1185">Reference proteome</keyword>
<dbReference type="GO" id="GO:0050560">
    <property type="term" value="F:aspartate-tRNA(Asn) ligase activity"/>
    <property type="evidence" value="ECO:0007669"/>
    <property type="project" value="UniProtKB-EC"/>
</dbReference>
<dbReference type="PROSITE" id="PS50862">
    <property type="entry name" value="AA_TRNA_LIGASE_II"/>
    <property type="match status" value="1"/>
</dbReference>
<dbReference type="Pfam" id="PF01336">
    <property type="entry name" value="tRNA_anti-codon"/>
    <property type="match status" value="1"/>
</dbReference>
<dbReference type="NCBIfam" id="NF001750">
    <property type="entry name" value="PRK00476.1"/>
    <property type="match status" value="1"/>
</dbReference>
<comment type="caution">
    <text evidence="7">Lacks conserved residue(s) required for the propagation of feature annotation.</text>
</comment>
<feature type="binding site" evidence="7">
    <location>
        <position position="488"/>
    </location>
    <ligand>
        <name>ATP</name>
        <dbReference type="ChEBI" id="CHEBI:30616"/>
    </ligand>
</feature>
<evidence type="ECO:0000256" key="7">
    <source>
        <dbReference type="HAMAP-Rule" id="MF_00044"/>
    </source>
</evidence>